<feature type="region of interest" description="Disordered" evidence="1">
    <location>
        <begin position="89"/>
        <end position="128"/>
    </location>
</feature>
<keyword evidence="3" id="KW-1185">Reference proteome</keyword>
<organism evidence="2 3">
    <name type="scientific">Eumeta variegata</name>
    <name type="common">Bagworm moth</name>
    <name type="synonym">Eumeta japonica</name>
    <dbReference type="NCBI Taxonomy" id="151549"/>
    <lineage>
        <taxon>Eukaryota</taxon>
        <taxon>Metazoa</taxon>
        <taxon>Ecdysozoa</taxon>
        <taxon>Arthropoda</taxon>
        <taxon>Hexapoda</taxon>
        <taxon>Insecta</taxon>
        <taxon>Pterygota</taxon>
        <taxon>Neoptera</taxon>
        <taxon>Endopterygota</taxon>
        <taxon>Lepidoptera</taxon>
        <taxon>Glossata</taxon>
        <taxon>Ditrysia</taxon>
        <taxon>Tineoidea</taxon>
        <taxon>Psychidae</taxon>
        <taxon>Oiketicinae</taxon>
        <taxon>Eumeta</taxon>
    </lineage>
</organism>
<comment type="caution">
    <text evidence="2">The sequence shown here is derived from an EMBL/GenBank/DDBJ whole genome shotgun (WGS) entry which is preliminary data.</text>
</comment>
<evidence type="ECO:0000313" key="3">
    <source>
        <dbReference type="Proteomes" id="UP000299102"/>
    </source>
</evidence>
<protein>
    <submittedName>
        <fullName evidence="2">Uncharacterized protein</fullName>
    </submittedName>
</protein>
<accession>A0A4C1ZW40</accession>
<evidence type="ECO:0000256" key="1">
    <source>
        <dbReference type="SAM" id="MobiDB-lite"/>
    </source>
</evidence>
<dbReference type="AlphaFoldDB" id="A0A4C1ZW40"/>
<reference evidence="2 3" key="1">
    <citation type="journal article" date="2019" name="Commun. Biol.">
        <title>The bagworm genome reveals a unique fibroin gene that provides high tensile strength.</title>
        <authorList>
            <person name="Kono N."/>
            <person name="Nakamura H."/>
            <person name="Ohtoshi R."/>
            <person name="Tomita M."/>
            <person name="Numata K."/>
            <person name="Arakawa K."/>
        </authorList>
    </citation>
    <scope>NUCLEOTIDE SEQUENCE [LARGE SCALE GENOMIC DNA]</scope>
</reference>
<sequence length="128" mass="14405">MEVISLKLKRGRRAEKIVELLHGTPTMNLIRDLMHLVPVVPPLRSVAFGPVPWSPRPGPPFSLVCYCLCQCSLEPRFGVSDSAHAVFSPCESDTPRPPGHTDWPQRVFPVRTRRNTKKKNLSEQCLPP</sequence>
<dbReference type="Proteomes" id="UP000299102">
    <property type="component" value="Unassembled WGS sequence"/>
</dbReference>
<dbReference type="EMBL" id="BGZK01002197">
    <property type="protein sequence ID" value="GBP91692.1"/>
    <property type="molecule type" value="Genomic_DNA"/>
</dbReference>
<proteinExistence type="predicted"/>
<evidence type="ECO:0000313" key="2">
    <source>
        <dbReference type="EMBL" id="GBP91692.1"/>
    </source>
</evidence>
<name>A0A4C1ZW40_EUMVA</name>
<gene>
    <name evidence="2" type="ORF">EVAR_66452_1</name>
</gene>